<name>A0A0L1JJH2_9RHOB</name>
<sequence>MIWLALTLLAPFGAGLAALALRRVPEAIALTGAALGLAGAIALFAGVAGGAELTATLPFL</sequence>
<evidence type="ECO:0000313" key="3">
    <source>
        <dbReference type="Proteomes" id="UP000036938"/>
    </source>
</evidence>
<dbReference type="RefSeq" id="WP_207382999.1">
    <property type="nucleotide sequence ID" value="NZ_AQQZ01000023.1"/>
</dbReference>
<reference evidence="2 3" key="1">
    <citation type="journal article" date="2015" name="Int. J. Syst. Evol. Microbiol.">
        <title>Aestuariivita atlantica sp. nov., isolated from deep sea sediment of the Atlantic Ocean.</title>
        <authorList>
            <person name="Li G."/>
            <person name="Lai Q."/>
            <person name="Du Y."/>
            <person name="Liu X."/>
            <person name="Sun F."/>
            <person name="Shao Z."/>
        </authorList>
    </citation>
    <scope>NUCLEOTIDE SEQUENCE [LARGE SCALE GENOMIC DNA]</scope>
    <source>
        <strain evidence="2 3">22II-S11-z3</strain>
    </source>
</reference>
<proteinExistence type="predicted"/>
<keyword evidence="1" id="KW-1133">Transmembrane helix</keyword>
<keyword evidence="1" id="KW-0472">Membrane</keyword>
<gene>
    <name evidence="2" type="ORF">ATO11_20090</name>
</gene>
<evidence type="ECO:0000313" key="2">
    <source>
        <dbReference type="EMBL" id="KNG91901.1"/>
    </source>
</evidence>
<feature type="transmembrane region" description="Helical" evidence="1">
    <location>
        <begin position="27"/>
        <end position="51"/>
    </location>
</feature>
<feature type="non-terminal residue" evidence="2">
    <location>
        <position position="60"/>
    </location>
</feature>
<accession>A0A0L1JJH2</accession>
<comment type="caution">
    <text evidence="2">The sequence shown here is derived from an EMBL/GenBank/DDBJ whole genome shotgun (WGS) entry which is preliminary data.</text>
</comment>
<protein>
    <submittedName>
        <fullName evidence="2">Uncharacterized protein</fullName>
    </submittedName>
</protein>
<dbReference type="EMBL" id="AQQZ01000023">
    <property type="protein sequence ID" value="KNG91901.1"/>
    <property type="molecule type" value="Genomic_DNA"/>
</dbReference>
<keyword evidence="1" id="KW-0812">Transmembrane</keyword>
<keyword evidence="3" id="KW-1185">Reference proteome</keyword>
<organism evidence="2 3">
    <name type="scientific">Pseudaestuariivita atlantica</name>
    <dbReference type="NCBI Taxonomy" id="1317121"/>
    <lineage>
        <taxon>Bacteria</taxon>
        <taxon>Pseudomonadati</taxon>
        <taxon>Pseudomonadota</taxon>
        <taxon>Alphaproteobacteria</taxon>
        <taxon>Rhodobacterales</taxon>
        <taxon>Paracoccaceae</taxon>
        <taxon>Pseudaestuariivita</taxon>
    </lineage>
</organism>
<dbReference type="Proteomes" id="UP000036938">
    <property type="component" value="Unassembled WGS sequence"/>
</dbReference>
<dbReference type="STRING" id="1317121.ATO11_20090"/>
<dbReference type="AlphaFoldDB" id="A0A0L1JJH2"/>
<evidence type="ECO:0000256" key="1">
    <source>
        <dbReference type="SAM" id="Phobius"/>
    </source>
</evidence>